<dbReference type="InterPro" id="IPR036844">
    <property type="entry name" value="Hint_dom_sf"/>
</dbReference>
<dbReference type="KEGG" id="haxz:M0R88_10310"/>
<dbReference type="EMBL" id="CP096658">
    <property type="protein sequence ID" value="UPV98923.1"/>
    <property type="molecule type" value="Genomic_DNA"/>
</dbReference>
<evidence type="ECO:0000313" key="3">
    <source>
        <dbReference type="EMBL" id="UPV98923.1"/>
    </source>
</evidence>
<organism evidence="3 4">
    <name type="scientific">Halorussus gelatinilyticus</name>
    <dbReference type="NCBI Taxonomy" id="2937524"/>
    <lineage>
        <taxon>Archaea</taxon>
        <taxon>Methanobacteriati</taxon>
        <taxon>Methanobacteriota</taxon>
        <taxon>Stenosarchaea group</taxon>
        <taxon>Halobacteria</taxon>
        <taxon>Halobacteriales</taxon>
        <taxon>Haladaptataceae</taxon>
        <taxon>Halorussus</taxon>
    </lineage>
</organism>
<dbReference type="RefSeq" id="WP_248653427.1">
    <property type="nucleotide sequence ID" value="NZ_CP096658.1"/>
</dbReference>
<dbReference type="SMART" id="SM00306">
    <property type="entry name" value="HintN"/>
    <property type="match status" value="1"/>
</dbReference>
<dbReference type="Gene3D" id="3.10.28.10">
    <property type="entry name" value="Homing endonucleases"/>
    <property type="match status" value="1"/>
</dbReference>
<dbReference type="Proteomes" id="UP000830434">
    <property type="component" value="Chromosome"/>
</dbReference>
<feature type="domain" description="DOD-type homing endonuclease" evidence="2">
    <location>
        <begin position="230"/>
        <end position="356"/>
    </location>
</feature>
<protein>
    <recommendedName>
        <fullName evidence="2">DOD-type homing endonuclease domain-containing protein</fullName>
    </recommendedName>
</protein>
<reference evidence="3" key="1">
    <citation type="submission" date="2022-04" db="EMBL/GenBank/DDBJ databases">
        <title>Diverse halophilic archaea isolated from saline environments.</title>
        <authorList>
            <person name="Cui H.-L."/>
        </authorList>
    </citation>
    <scope>NUCLEOTIDE SEQUENCE</scope>
    <source>
        <strain evidence="3">XZYJT40</strain>
    </source>
</reference>
<dbReference type="InterPro" id="IPR003587">
    <property type="entry name" value="Hint_dom_N"/>
</dbReference>
<dbReference type="SUPFAM" id="SSF51294">
    <property type="entry name" value="Hedgehog/intein (Hint) domain"/>
    <property type="match status" value="1"/>
</dbReference>
<feature type="compositionally biased region" description="Polar residues" evidence="1">
    <location>
        <begin position="11"/>
        <end position="20"/>
    </location>
</feature>
<name>A0A8U0IF39_9EURY</name>
<dbReference type="InterPro" id="IPR004042">
    <property type="entry name" value="Intein_endonuc_central"/>
</dbReference>
<keyword evidence="4" id="KW-1185">Reference proteome</keyword>
<dbReference type="PROSITE" id="PS50819">
    <property type="entry name" value="INTEIN_ENDONUCLEASE"/>
    <property type="match status" value="1"/>
</dbReference>
<evidence type="ECO:0000256" key="1">
    <source>
        <dbReference type="SAM" id="MobiDB-lite"/>
    </source>
</evidence>
<gene>
    <name evidence="3" type="ORF">M0R88_10310</name>
</gene>
<evidence type="ECO:0000259" key="2">
    <source>
        <dbReference type="PROSITE" id="PS50819"/>
    </source>
</evidence>
<dbReference type="AlphaFoldDB" id="A0A8U0IF39"/>
<dbReference type="SUPFAM" id="SSF55608">
    <property type="entry name" value="Homing endonucleases"/>
    <property type="match status" value="1"/>
</dbReference>
<sequence>MTEDVERQLTKRNTQRTPESSTKKKRACKLAGGGFTAEAEILTTTGLTTVTDLSTGQKVYALDPISRIIKPKPVTAVRTVPFDGQLITIEARRVDIQVAPDHRIPYRTKSDSRIRFKRAGNLKQKSYYKFINSWQSLPRKRLETVDITDFLDEYEICVSYDGHGHTFRAALPDGCEPIRNNGHTGYHFDAQTFKEHQSVIEALADEITIRSGPNHHRRPYRFDGDDFIQFLGWFITEGSVYWSSSSDTAQVKIAQENERHRQSIASLFERMQLDFHSNDRRFEMGSKVFGRLLENHCGAGSHNKHLPAFVWNLSQKQQRLLLEVLIAGDGNDRQTYYTASERLANDILQLCLELGIKPRYTVRKGIWQIYVREVNDGFQSAVHLGREEATQDLYRLTVEDYNVVMAGRNGKFQWVGVSNVA</sequence>
<feature type="region of interest" description="Disordered" evidence="1">
    <location>
        <begin position="1"/>
        <end position="26"/>
    </location>
</feature>
<dbReference type="Gene3D" id="2.170.16.10">
    <property type="entry name" value="Hedgehog/Intein (Hint) domain"/>
    <property type="match status" value="1"/>
</dbReference>
<accession>A0A8U0IF39</accession>
<proteinExistence type="predicted"/>
<evidence type="ECO:0000313" key="4">
    <source>
        <dbReference type="Proteomes" id="UP000830434"/>
    </source>
</evidence>
<dbReference type="GO" id="GO:0004519">
    <property type="term" value="F:endonuclease activity"/>
    <property type="evidence" value="ECO:0007669"/>
    <property type="project" value="InterPro"/>
</dbReference>
<dbReference type="GeneID" id="72190251"/>
<dbReference type="InterPro" id="IPR027434">
    <property type="entry name" value="Homing_endonucl"/>
</dbReference>